<evidence type="ECO:0000256" key="2">
    <source>
        <dbReference type="SAM" id="MobiDB-lite"/>
    </source>
</evidence>
<feature type="compositionally biased region" description="Basic and acidic residues" evidence="2">
    <location>
        <begin position="365"/>
        <end position="374"/>
    </location>
</feature>
<feature type="compositionally biased region" description="Basic and acidic residues" evidence="2">
    <location>
        <begin position="864"/>
        <end position="883"/>
    </location>
</feature>
<feature type="compositionally biased region" description="Basic and acidic residues" evidence="2">
    <location>
        <begin position="665"/>
        <end position="674"/>
    </location>
</feature>
<feature type="compositionally biased region" description="Low complexity" evidence="2">
    <location>
        <begin position="751"/>
        <end position="766"/>
    </location>
</feature>
<evidence type="ECO:0000256" key="1">
    <source>
        <dbReference type="SAM" id="Coils"/>
    </source>
</evidence>
<feature type="compositionally biased region" description="Polar residues" evidence="2">
    <location>
        <begin position="135"/>
        <end position="146"/>
    </location>
</feature>
<keyword evidence="1" id="KW-0175">Coiled coil</keyword>
<protein>
    <submittedName>
        <fullName evidence="3">Uncharacterized protein</fullName>
    </submittedName>
</protein>
<dbReference type="Proteomes" id="UP000265515">
    <property type="component" value="Unassembled WGS sequence"/>
</dbReference>
<dbReference type="Gramene" id="GBG69586">
    <property type="protein sequence ID" value="GBG69586"/>
    <property type="gene ID" value="CBR_g4418"/>
</dbReference>
<dbReference type="EMBL" id="BFEA01000117">
    <property type="protein sequence ID" value="GBG69586.1"/>
    <property type="molecule type" value="Genomic_DNA"/>
</dbReference>
<organism evidence="3 4">
    <name type="scientific">Chara braunii</name>
    <name type="common">Braun's stonewort</name>
    <dbReference type="NCBI Taxonomy" id="69332"/>
    <lineage>
        <taxon>Eukaryota</taxon>
        <taxon>Viridiplantae</taxon>
        <taxon>Streptophyta</taxon>
        <taxon>Charophyceae</taxon>
        <taxon>Charales</taxon>
        <taxon>Characeae</taxon>
        <taxon>Chara</taxon>
    </lineage>
</organism>
<dbReference type="AlphaFoldDB" id="A0A388KHT3"/>
<feature type="compositionally biased region" description="Basic and acidic residues" evidence="2">
    <location>
        <begin position="1019"/>
        <end position="1033"/>
    </location>
</feature>
<feature type="region of interest" description="Disordered" evidence="2">
    <location>
        <begin position="583"/>
        <end position="626"/>
    </location>
</feature>
<feature type="compositionally biased region" description="Polar residues" evidence="2">
    <location>
        <begin position="949"/>
        <end position="958"/>
    </location>
</feature>
<feature type="compositionally biased region" description="Basic and acidic residues" evidence="2">
    <location>
        <begin position="1164"/>
        <end position="1174"/>
    </location>
</feature>
<feature type="region of interest" description="Disordered" evidence="2">
    <location>
        <begin position="358"/>
        <end position="438"/>
    </location>
</feature>
<feature type="region of interest" description="Disordered" evidence="2">
    <location>
        <begin position="196"/>
        <end position="219"/>
    </location>
</feature>
<evidence type="ECO:0000313" key="3">
    <source>
        <dbReference type="EMBL" id="GBG69586.1"/>
    </source>
</evidence>
<feature type="compositionally biased region" description="Basic and acidic residues" evidence="2">
    <location>
        <begin position="688"/>
        <end position="712"/>
    </location>
</feature>
<feature type="compositionally biased region" description="Basic and acidic residues" evidence="2">
    <location>
        <begin position="394"/>
        <end position="411"/>
    </location>
</feature>
<dbReference type="OMA" id="MEDAYVM"/>
<feature type="compositionally biased region" description="Gly residues" evidence="2">
    <location>
        <begin position="606"/>
        <end position="622"/>
    </location>
</feature>
<feature type="region of interest" description="Disordered" evidence="2">
    <location>
        <begin position="903"/>
        <end position="1191"/>
    </location>
</feature>
<feature type="region of interest" description="Disordered" evidence="2">
    <location>
        <begin position="93"/>
        <end position="148"/>
    </location>
</feature>
<feature type="compositionally biased region" description="Low complexity" evidence="2">
    <location>
        <begin position="983"/>
        <end position="1002"/>
    </location>
</feature>
<feature type="region of interest" description="Disordered" evidence="2">
    <location>
        <begin position="751"/>
        <end position="773"/>
    </location>
</feature>
<feature type="region of interest" description="Disordered" evidence="2">
    <location>
        <begin position="645"/>
        <end position="724"/>
    </location>
</feature>
<feature type="coiled-coil region" evidence="1">
    <location>
        <begin position="26"/>
        <end position="53"/>
    </location>
</feature>
<feature type="compositionally biased region" description="Polar residues" evidence="2">
    <location>
        <begin position="279"/>
        <end position="299"/>
    </location>
</feature>
<keyword evidence="4" id="KW-1185">Reference proteome</keyword>
<feature type="region of interest" description="Disordered" evidence="2">
    <location>
        <begin position="271"/>
        <end position="310"/>
    </location>
</feature>
<name>A0A388KHT3_CHABU</name>
<evidence type="ECO:0000313" key="4">
    <source>
        <dbReference type="Proteomes" id="UP000265515"/>
    </source>
</evidence>
<sequence length="1191" mass="126505">MICRTGSRSQSSLVMPTAMQADQLDLVDYATKRKEALARAEALREQKKHELEQRGLQVRKYSWGGVPTGFHSVNHTWSSPEEDPRVLLGEDNQRLSLSPSGGRTPRQRRKPLLDTNIDGASLMPRSPRNRESELSSHSSVNEQDGLSESGGKVRCLACQCKHSASVSCDAKATSSSTQDHALSSLTRAKAAAQAVSEETSRRLSSETITSSLSDGPSATSFQYLPGGEGVMPKLDVIQAVRPSNAMRKHEAQPGDDARSLITNVEPLGEHVKGKGSLEMTGSSANTTCQGSGSAVPHSSQTREVKGGTTKKTIARALMPSSADVYGSLAEDKGATAAPEDHSLAAGSFATVANDCARSNGGTSAHQKEIKRKGDSGSVGGDKQRRHSEAANLDGQRRRDSTAKKSTVEALKKGVGVPTLEHTWSPAPGGMPNGSNERGVLSNAQAENVLVEDPRSMSSKPAEKVKQDRYPPEALMTTGRDFQRGREGLPKQVPREVPGRRHTIAGAVIGHGSERQMEDAYVMERVPDNFLMGGTAKNVESENNCKKNEEGRSRLPVSMEMAMHDAGHLLPQRIHADIVAKHQGKEEGMQSHKRVGSELTNDRHGGGKPGVEGGGAPGGQGGSERGRLLVDKAKVSASEGMMKAGMEKFDVKGRGSATEGVSGRKLQPEKGDPVRKGAAGSVGGGSNDEGAKKGGKKLEQPKKLQEAEMESRKHPQSAKTEIVKKPVLSEVLGKKRGSNGLIADASLEKLGNGPAVASGAAVPAVQPTDKKKVLQSSESLLEKRGNNGLVGHGGGVADRLRKGMVVEMRKEPHQDGSLSKKKGSSNGLLVAEGNIEKAAEMRPGMMIDESHSRETCDGMEPNARPFDKDHPENERIGNDCGAEKQFDPYVEGSSLWESSISVGVSGVSDSAAQEKNEEKKSRRASVVGRSEGKRETSRKHNAVARHGMSKASSLRQAFKTSRRDPYEVQPHPIVEEQQQRTIVEEPASPPEAESVEETATVASFAFDDGSRGDSAAVEGPKSEGAGRVEVEKGLGSDQQRTGKRSSTEKAVVVKRLGTEVAGEHVKSGSVERSTLTNRAVGSGKLSRVKMGRVSNKSSSQPTAGRAGAREAATKDAAAARVPGPKLPSAASQKTKDTSPAEEANNRLSAPEGTKHNHHGNNNVKKRGDLTKKGHDNAQGPSTTTDPGFLTRH</sequence>
<comment type="caution">
    <text evidence="3">The sequence shown here is derived from an EMBL/GenBank/DDBJ whole genome shotgun (WGS) entry which is preliminary data.</text>
</comment>
<reference evidence="3 4" key="1">
    <citation type="journal article" date="2018" name="Cell">
        <title>The Chara Genome: Secondary Complexity and Implications for Plant Terrestrialization.</title>
        <authorList>
            <person name="Nishiyama T."/>
            <person name="Sakayama H."/>
            <person name="Vries J.D."/>
            <person name="Buschmann H."/>
            <person name="Saint-Marcoux D."/>
            <person name="Ullrich K.K."/>
            <person name="Haas F.B."/>
            <person name="Vanderstraeten L."/>
            <person name="Becker D."/>
            <person name="Lang D."/>
            <person name="Vosolsobe S."/>
            <person name="Rombauts S."/>
            <person name="Wilhelmsson P.K.I."/>
            <person name="Janitza P."/>
            <person name="Kern R."/>
            <person name="Heyl A."/>
            <person name="Rumpler F."/>
            <person name="Villalobos L.I.A.C."/>
            <person name="Clay J.M."/>
            <person name="Skokan R."/>
            <person name="Toyoda A."/>
            <person name="Suzuki Y."/>
            <person name="Kagoshima H."/>
            <person name="Schijlen E."/>
            <person name="Tajeshwar N."/>
            <person name="Catarino B."/>
            <person name="Hetherington A.J."/>
            <person name="Saltykova A."/>
            <person name="Bonnot C."/>
            <person name="Breuninger H."/>
            <person name="Symeonidi A."/>
            <person name="Radhakrishnan G.V."/>
            <person name="Van Nieuwerburgh F."/>
            <person name="Deforce D."/>
            <person name="Chang C."/>
            <person name="Karol K.G."/>
            <person name="Hedrich R."/>
            <person name="Ulvskov P."/>
            <person name="Glockner G."/>
            <person name="Delwiche C.F."/>
            <person name="Petrasek J."/>
            <person name="Van de Peer Y."/>
            <person name="Friml J."/>
            <person name="Beilby M."/>
            <person name="Dolan L."/>
            <person name="Kohara Y."/>
            <person name="Sugano S."/>
            <person name="Fujiyama A."/>
            <person name="Delaux P.-M."/>
            <person name="Quint M."/>
            <person name="TheiBen G."/>
            <person name="Hagemann M."/>
            <person name="Harholt J."/>
            <person name="Dunand C."/>
            <person name="Zachgo S."/>
            <person name="Langdale J."/>
            <person name="Maumus F."/>
            <person name="Straeten D.V.D."/>
            <person name="Gould S.B."/>
            <person name="Rensing S.A."/>
        </authorList>
    </citation>
    <scope>NUCLEOTIDE SEQUENCE [LARGE SCALE GENOMIC DNA]</scope>
    <source>
        <strain evidence="3 4">S276</strain>
    </source>
</reference>
<gene>
    <name evidence="3" type="ORF">CBR_g4418</name>
</gene>
<feature type="region of interest" description="Disordered" evidence="2">
    <location>
        <begin position="851"/>
        <end position="883"/>
    </location>
</feature>
<feature type="compositionally biased region" description="Polar residues" evidence="2">
    <location>
        <begin position="1069"/>
        <end position="1078"/>
    </location>
</feature>
<accession>A0A388KHT3</accession>
<proteinExistence type="predicted"/>